<gene>
    <name evidence="2" type="ORF">VNO78_25114</name>
</gene>
<keyword evidence="1" id="KW-0812">Transmembrane</keyword>
<keyword evidence="3" id="KW-1185">Reference proteome</keyword>
<reference evidence="2 3" key="1">
    <citation type="submission" date="2024-01" db="EMBL/GenBank/DDBJ databases">
        <title>The genomes of 5 underutilized Papilionoideae crops provide insights into root nodulation and disease resistanc.</title>
        <authorList>
            <person name="Jiang F."/>
        </authorList>
    </citation>
    <scope>NUCLEOTIDE SEQUENCE [LARGE SCALE GENOMIC DNA]</scope>
    <source>
        <strain evidence="2">DUOXIRENSHENG_FW03</strain>
        <tissue evidence="2">Leaves</tissue>
    </source>
</reference>
<protein>
    <submittedName>
        <fullName evidence="2">Uncharacterized protein</fullName>
    </submittedName>
</protein>
<keyword evidence="1" id="KW-1133">Transmembrane helix</keyword>
<dbReference type="Proteomes" id="UP001386955">
    <property type="component" value="Unassembled WGS sequence"/>
</dbReference>
<sequence length="125" mass="14075">MPLTRLPPPHCIPQQQAPVSHPLAYLIKLELAGGIFEFVEIKAVLLFSCVFVFLVEIQELGVRFEKSFFFVFFFFVLPFELIGDTQNSLVEGIVSLTAIFLKVLHDCISSSPFLVVAKIEIFIIA</sequence>
<accession>A0AAN9XF01</accession>
<keyword evidence="1" id="KW-0472">Membrane</keyword>
<evidence type="ECO:0000313" key="2">
    <source>
        <dbReference type="EMBL" id="KAK7389820.1"/>
    </source>
</evidence>
<name>A0AAN9XF01_PSOTE</name>
<organism evidence="2 3">
    <name type="scientific">Psophocarpus tetragonolobus</name>
    <name type="common">Winged bean</name>
    <name type="synonym">Dolichos tetragonolobus</name>
    <dbReference type="NCBI Taxonomy" id="3891"/>
    <lineage>
        <taxon>Eukaryota</taxon>
        <taxon>Viridiplantae</taxon>
        <taxon>Streptophyta</taxon>
        <taxon>Embryophyta</taxon>
        <taxon>Tracheophyta</taxon>
        <taxon>Spermatophyta</taxon>
        <taxon>Magnoliopsida</taxon>
        <taxon>eudicotyledons</taxon>
        <taxon>Gunneridae</taxon>
        <taxon>Pentapetalae</taxon>
        <taxon>rosids</taxon>
        <taxon>fabids</taxon>
        <taxon>Fabales</taxon>
        <taxon>Fabaceae</taxon>
        <taxon>Papilionoideae</taxon>
        <taxon>50 kb inversion clade</taxon>
        <taxon>NPAAA clade</taxon>
        <taxon>indigoferoid/millettioid clade</taxon>
        <taxon>Phaseoleae</taxon>
        <taxon>Psophocarpus</taxon>
    </lineage>
</organism>
<evidence type="ECO:0000313" key="3">
    <source>
        <dbReference type="Proteomes" id="UP001386955"/>
    </source>
</evidence>
<dbReference type="EMBL" id="JAYMYS010000006">
    <property type="protein sequence ID" value="KAK7389820.1"/>
    <property type="molecule type" value="Genomic_DNA"/>
</dbReference>
<evidence type="ECO:0000256" key="1">
    <source>
        <dbReference type="SAM" id="Phobius"/>
    </source>
</evidence>
<dbReference type="AlphaFoldDB" id="A0AAN9XF01"/>
<proteinExistence type="predicted"/>
<comment type="caution">
    <text evidence="2">The sequence shown here is derived from an EMBL/GenBank/DDBJ whole genome shotgun (WGS) entry which is preliminary data.</text>
</comment>
<feature type="transmembrane region" description="Helical" evidence="1">
    <location>
        <begin position="67"/>
        <end position="83"/>
    </location>
</feature>
<feature type="transmembrane region" description="Helical" evidence="1">
    <location>
        <begin position="31"/>
        <end position="55"/>
    </location>
</feature>